<name>A0AAD5TY57_9FUNG</name>
<feature type="chain" id="PRO_5041930000" evidence="1">
    <location>
        <begin position="19"/>
        <end position="64"/>
    </location>
</feature>
<dbReference type="Proteomes" id="UP001211065">
    <property type="component" value="Unassembled WGS sequence"/>
</dbReference>
<keyword evidence="3" id="KW-1185">Reference proteome</keyword>
<sequence length="64" mass="6802">MNFLKPASLLLLLSTAFAAPGASTGVENQYIVKLKSEVSALSGDVLDSHLSWLDEVLSKHSDAD</sequence>
<dbReference type="EMBL" id="JADGJW010000601">
    <property type="protein sequence ID" value="KAJ3214661.1"/>
    <property type="molecule type" value="Genomic_DNA"/>
</dbReference>
<evidence type="ECO:0000256" key="1">
    <source>
        <dbReference type="SAM" id="SignalP"/>
    </source>
</evidence>
<accession>A0AAD5TY57</accession>
<feature type="signal peptide" evidence="1">
    <location>
        <begin position="1"/>
        <end position="18"/>
    </location>
</feature>
<evidence type="ECO:0000313" key="3">
    <source>
        <dbReference type="Proteomes" id="UP001211065"/>
    </source>
</evidence>
<feature type="non-terminal residue" evidence="2">
    <location>
        <position position="64"/>
    </location>
</feature>
<comment type="caution">
    <text evidence="2">The sequence shown here is derived from an EMBL/GenBank/DDBJ whole genome shotgun (WGS) entry which is preliminary data.</text>
</comment>
<keyword evidence="1" id="KW-0732">Signal</keyword>
<evidence type="ECO:0000313" key="2">
    <source>
        <dbReference type="EMBL" id="KAJ3214661.1"/>
    </source>
</evidence>
<protein>
    <submittedName>
        <fullName evidence="2">Uncharacterized protein</fullName>
    </submittedName>
</protein>
<gene>
    <name evidence="2" type="ORF">HK099_006763</name>
</gene>
<organism evidence="2 3">
    <name type="scientific">Clydaea vesicula</name>
    <dbReference type="NCBI Taxonomy" id="447962"/>
    <lineage>
        <taxon>Eukaryota</taxon>
        <taxon>Fungi</taxon>
        <taxon>Fungi incertae sedis</taxon>
        <taxon>Chytridiomycota</taxon>
        <taxon>Chytridiomycota incertae sedis</taxon>
        <taxon>Chytridiomycetes</taxon>
        <taxon>Lobulomycetales</taxon>
        <taxon>Lobulomycetaceae</taxon>
        <taxon>Clydaea</taxon>
    </lineage>
</organism>
<dbReference type="AlphaFoldDB" id="A0AAD5TY57"/>
<proteinExistence type="predicted"/>
<reference evidence="2" key="1">
    <citation type="submission" date="2020-05" db="EMBL/GenBank/DDBJ databases">
        <title>Phylogenomic resolution of chytrid fungi.</title>
        <authorList>
            <person name="Stajich J.E."/>
            <person name="Amses K."/>
            <person name="Simmons R."/>
            <person name="Seto K."/>
            <person name="Myers J."/>
            <person name="Bonds A."/>
            <person name="Quandt C.A."/>
            <person name="Barry K."/>
            <person name="Liu P."/>
            <person name="Grigoriev I."/>
            <person name="Longcore J.E."/>
            <person name="James T.Y."/>
        </authorList>
    </citation>
    <scope>NUCLEOTIDE SEQUENCE</scope>
    <source>
        <strain evidence="2">JEL0476</strain>
    </source>
</reference>